<comment type="caution">
    <text evidence="3">The sequence shown here is derived from an EMBL/GenBank/DDBJ whole genome shotgun (WGS) entry which is preliminary data.</text>
</comment>
<dbReference type="InterPro" id="IPR032710">
    <property type="entry name" value="NTF2-like_dom_sf"/>
</dbReference>
<evidence type="ECO:0000259" key="2">
    <source>
        <dbReference type="Pfam" id="PF14534"/>
    </source>
</evidence>
<dbReference type="InterPro" id="IPR027843">
    <property type="entry name" value="DUF4440"/>
</dbReference>
<dbReference type="EMBL" id="JANLCK010000003">
    <property type="protein sequence ID" value="MCS5725859.1"/>
    <property type="molecule type" value="Genomic_DNA"/>
</dbReference>
<reference evidence="3" key="1">
    <citation type="submission" date="2022-08" db="EMBL/GenBank/DDBJ databases">
        <authorList>
            <person name="Deng Y."/>
            <person name="Han X.-F."/>
            <person name="Zhang Y.-Q."/>
        </authorList>
    </citation>
    <scope>NUCLEOTIDE SEQUENCE</scope>
    <source>
        <strain evidence="3">CPCC 203407</strain>
    </source>
</reference>
<evidence type="ECO:0000313" key="3">
    <source>
        <dbReference type="EMBL" id="MCS5725859.1"/>
    </source>
</evidence>
<sequence>MSAPTTAESVVLDEIRDMYDAFMARDRERFDRHLAPDVTTWETPLPRLISRDELDAYRDERPPSVVAQVASLRVEAERVDVWGDHAVARYLLVASKTGVDGDEVSRVTDVLLRDPENGWRIVHHHSELWARPSQVAETADPEPGPESGPGSGERV</sequence>
<accession>A0AA41XCT1</accession>
<feature type="domain" description="DUF4440" evidence="2">
    <location>
        <begin position="15"/>
        <end position="121"/>
    </location>
</feature>
<dbReference type="Proteomes" id="UP001165587">
    <property type="component" value="Unassembled WGS sequence"/>
</dbReference>
<dbReference type="SUPFAM" id="SSF54427">
    <property type="entry name" value="NTF2-like"/>
    <property type="match status" value="1"/>
</dbReference>
<dbReference type="Gene3D" id="3.10.450.50">
    <property type="match status" value="1"/>
</dbReference>
<keyword evidence="4" id="KW-1185">Reference proteome</keyword>
<dbReference type="RefSeq" id="WP_259526445.1">
    <property type="nucleotide sequence ID" value="NZ_JANLCK010000003.1"/>
</dbReference>
<organism evidence="3 4">
    <name type="scientific">Herbiconiux oxytropis</name>
    <dbReference type="NCBI Taxonomy" id="2970915"/>
    <lineage>
        <taxon>Bacteria</taxon>
        <taxon>Bacillati</taxon>
        <taxon>Actinomycetota</taxon>
        <taxon>Actinomycetes</taxon>
        <taxon>Micrococcales</taxon>
        <taxon>Microbacteriaceae</taxon>
        <taxon>Herbiconiux</taxon>
    </lineage>
</organism>
<name>A0AA41XCT1_9MICO</name>
<protein>
    <submittedName>
        <fullName evidence="3">Nuclear transport factor 2 family protein</fullName>
    </submittedName>
</protein>
<evidence type="ECO:0000313" key="4">
    <source>
        <dbReference type="Proteomes" id="UP001165587"/>
    </source>
</evidence>
<feature type="region of interest" description="Disordered" evidence="1">
    <location>
        <begin position="130"/>
        <end position="155"/>
    </location>
</feature>
<gene>
    <name evidence="3" type="ORF">N1028_08105</name>
</gene>
<dbReference type="Pfam" id="PF14534">
    <property type="entry name" value="DUF4440"/>
    <property type="match status" value="1"/>
</dbReference>
<evidence type="ECO:0000256" key="1">
    <source>
        <dbReference type="SAM" id="MobiDB-lite"/>
    </source>
</evidence>
<dbReference type="AlphaFoldDB" id="A0AA41XCT1"/>
<proteinExistence type="predicted"/>